<evidence type="ECO:0000256" key="7">
    <source>
        <dbReference type="ARBA" id="ARBA00023157"/>
    </source>
</evidence>
<dbReference type="Pfam" id="PF07748">
    <property type="entry name" value="Glyco_hydro_38C"/>
    <property type="match status" value="1"/>
</dbReference>
<feature type="chain" id="PRO_5041485126" description="Alpha-mannosidase" evidence="10">
    <location>
        <begin position="25"/>
        <end position="1001"/>
    </location>
</feature>
<keyword evidence="6 10" id="KW-0862">Zinc</keyword>
<evidence type="ECO:0000313" key="12">
    <source>
        <dbReference type="EMBL" id="KAJ3661037.1"/>
    </source>
</evidence>
<comment type="cofactor">
    <cofactor evidence="10">
        <name>Zn(2+)</name>
        <dbReference type="ChEBI" id="CHEBI:29105"/>
    </cofactor>
    <text evidence="10">Binds 1 zinc ion per subunit.</text>
</comment>
<dbReference type="GO" id="GO:0046872">
    <property type="term" value="F:metal ion binding"/>
    <property type="evidence" value="ECO:0007669"/>
    <property type="project" value="UniProtKB-KW"/>
</dbReference>
<evidence type="ECO:0000256" key="1">
    <source>
        <dbReference type="ARBA" id="ARBA00000365"/>
    </source>
</evidence>
<evidence type="ECO:0000256" key="4">
    <source>
        <dbReference type="ARBA" id="ARBA00022723"/>
    </source>
</evidence>
<reference evidence="12" key="1">
    <citation type="journal article" date="2023" name="G3 (Bethesda)">
        <title>Whole genome assemblies of Zophobas morio and Tenebrio molitor.</title>
        <authorList>
            <person name="Kaur S."/>
            <person name="Stinson S.A."/>
            <person name="diCenzo G.C."/>
        </authorList>
    </citation>
    <scope>NUCLEOTIDE SEQUENCE</scope>
    <source>
        <strain evidence="12">QUZm001</strain>
    </source>
</reference>
<keyword evidence="13" id="KW-1185">Reference proteome</keyword>
<dbReference type="Pfam" id="PF09261">
    <property type="entry name" value="Alpha-mann_mid"/>
    <property type="match status" value="1"/>
</dbReference>
<dbReference type="SMART" id="SM00872">
    <property type="entry name" value="Alpha-mann_mid"/>
    <property type="match status" value="1"/>
</dbReference>
<dbReference type="InterPro" id="IPR037094">
    <property type="entry name" value="Glyco_hydro_38_cen_sf"/>
</dbReference>
<evidence type="ECO:0000256" key="6">
    <source>
        <dbReference type="ARBA" id="ARBA00022833"/>
    </source>
</evidence>
<name>A0AA38IPP0_9CUCU</name>
<dbReference type="Gene3D" id="2.70.98.30">
    <property type="entry name" value="Golgi alpha-mannosidase II, domain 4"/>
    <property type="match status" value="1"/>
</dbReference>
<evidence type="ECO:0000256" key="9">
    <source>
        <dbReference type="ARBA" id="ARBA00023295"/>
    </source>
</evidence>
<keyword evidence="10" id="KW-0732">Signal</keyword>
<feature type="signal peptide" evidence="10">
    <location>
        <begin position="1"/>
        <end position="24"/>
    </location>
</feature>
<dbReference type="CDD" id="cd10810">
    <property type="entry name" value="GH38N_AMII_LAM_like"/>
    <property type="match status" value="1"/>
</dbReference>
<dbReference type="InterPro" id="IPR028995">
    <property type="entry name" value="Glyco_hydro_57/38_cen_sf"/>
</dbReference>
<comment type="caution">
    <text evidence="12">The sequence shown here is derived from an EMBL/GenBank/DDBJ whole genome shotgun (WGS) entry which is preliminary data.</text>
</comment>
<dbReference type="InterPro" id="IPR011330">
    <property type="entry name" value="Glyco_hydro/deAcase_b/a-brl"/>
</dbReference>
<dbReference type="Pfam" id="PF01074">
    <property type="entry name" value="Glyco_hydro_38N"/>
    <property type="match status" value="1"/>
</dbReference>
<protein>
    <recommendedName>
        <fullName evidence="3 10">Alpha-mannosidase</fullName>
        <ecNumber evidence="10">3.2.1.-</ecNumber>
    </recommendedName>
</protein>
<dbReference type="InterPro" id="IPR000602">
    <property type="entry name" value="Glyco_hydro_38_N"/>
</dbReference>
<dbReference type="Gene3D" id="3.20.110.10">
    <property type="entry name" value="Glycoside hydrolase 38, N terminal domain"/>
    <property type="match status" value="1"/>
</dbReference>
<dbReference type="InterPro" id="IPR027291">
    <property type="entry name" value="Glyco_hydro_38_N_sf"/>
</dbReference>
<dbReference type="FunFam" id="2.70.98.30:FF:000003">
    <property type="entry name" value="Alpha-mannosidase"/>
    <property type="match status" value="1"/>
</dbReference>
<keyword evidence="7" id="KW-1015">Disulfide bond</keyword>
<dbReference type="Proteomes" id="UP001168821">
    <property type="component" value="Unassembled WGS sequence"/>
</dbReference>
<feature type="domain" description="Glycoside hydrolase family 38 central" evidence="11">
    <location>
        <begin position="366"/>
        <end position="441"/>
    </location>
</feature>
<dbReference type="GO" id="GO:0030246">
    <property type="term" value="F:carbohydrate binding"/>
    <property type="evidence" value="ECO:0007669"/>
    <property type="project" value="InterPro"/>
</dbReference>
<keyword evidence="8" id="KW-0325">Glycoprotein</keyword>
<sequence length="1001" mass="113725">MFKMILLTVLFLSGFCINCYFCAAIRDEAPQCGYQSCHPLKDGFINIHLVPHTHDDVGWLKTVDEYYYGANNSIQNAGVQYIIDSVIDELKKDTNRRFIYVETAFFWKWWIHQDDYVKHQVKTFINNGQLEFIGGGWTMNDEAATHYQSTIDQMTWGLRKLNDTFGECGRPKIGWQIDPFGHSREMASIFAQLGFDGLFLGRIDYQDKEKRFTSKTPEMVWKGSANLEKADIFTGVLYNNYAPPRGFCFDILCEDEPLVDDKRSPLYNIERKVDDFFAYLKNASETYTTPNVLLTMGEDFNYQDAHTWFKNLDKLIYYANLRQANGSKYNLIYSTPSCYLKAVHDANQKFVEKTDDFFPYSSDGNSFWTGYFTSRPTLKRFERQANNFLQVCKQVYALDDLGPEDWVDLNSLREAMGIMQHHDAITGTEKQHVADDYARILQEGINECQFIVNSALSEIITGENNTDPEPAPKIAINSCWFTNISSCPYTESQDNFVVTVYNPLSRPVIKYVRLPVLGEAYSVSDPKGNDIEVQLIPIADPILKIPGRESKATVDLIFVAEEIPPLGFKSYSVTKQDGNMISKPEDITEITSGDGVVGFGLDPQTGLLNRVIMNEQAIPISQEFLFYEGNVGNNEVPTNRSSGAYIFRPIPGKNATAVADKVDFSVYRGNILSEVHQVFDDWVSQIIRIYNKEKLIEFDWLVGPIPDKDVNGKEIITRFTTELSTNSVFYTDSNGREILKRVRNSRPTWTLNLQEPVAGNYYPITSKITLVDEAKDLQLSVLTDRAQGGSSLRDGELELMVHRNCLHDDAFGVAEALVETAFGAGLVARGSHYLVLGPHANTTGDVSTSAQERDIAQRKILDSWVLISSPYNDTKYLKQYSGLKRSLPNNVQILTLEPWKGFSFLLRLEHILEKGEDPKLSQPAVIDLRNLFGPFEILDIRETTLAGNQWLDQNERLEFQTVDDSGRKSGKRAAVIQALDDYQITLNPMQIRTFVIEIQKN</sequence>
<evidence type="ECO:0000256" key="10">
    <source>
        <dbReference type="RuleBase" id="RU361199"/>
    </source>
</evidence>
<dbReference type="InterPro" id="IPR050843">
    <property type="entry name" value="Glycosyl_Hydrlase_38"/>
</dbReference>
<dbReference type="FunFam" id="3.20.110.10:FF:000001">
    <property type="entry name" value="Alpha-mannosidase"/>
    <property type="match status" value="1"/>
</dbReference>
<evidence type="ECO:0000256" key="8">
    <source>
        <dbReference type="ARBA" id="ARBA00023180"/>
    </source>
</evidence>
<dbReference type="PANTHER" id="PTHR11607:SF3">
    <property type="entry name" value="LYSOSOMAL ALPHA-MANNOSIDASE"/>
    <property type="match status" value="1"/>
</dbReference>
<dbReference type="Gene3D" id="2.60.40.1360">
    <property type="match status" value="1"/>
</dbReference>
<dbReference type="PANTHER" id="PTHR11607">
    <property type="entry name" value="ALPHA-MANNOSIDASE"/>
    <property type="match status" value="1"/>
</dbReference>
<dbReference type="FunFam" id="2.60.40.1180:FF:000018">
    <property type="entry name" value="Alpha-mannosidase"/>
    <property type="match status" value="1"/>
</dbReference>
<evidence type="ECO:0000256" key="2">
    <source>
        <dbReference type="ARBA" id="ARBA00009792"/>
    </source>
</evidence>
<proteinExistence type="inferred from homology"/>
<dbReference type="InterPro" id="IPR011682">
    <property type="entry name" value="Glyco_hydro_38_C"/>
</dbReference>
<dbReference type="InterPro" id="IPR013780">
    <property type="entry name" value="Glyco_hydro_b"/>
</dbReference>
<dbReference type="Pfam" id="PF17677">
    <property type="entry name" value="Glyco_hydro38C2"/>
    <property type="match status" value="1"/>
</dbReference>
<accession>A0AA38IPP0</accession>
<dbReference type="FunFam" id="1.20.1270.50:FF:000003">
    <property type="entry name" value="Alpha-mannosidase"/>
    <property type="match status" value="1"/>
</dbReference>
<comment type="catalytic activity">
    <reaction evidence="1">
        <text>Hydrolysis of terminal, non-reducing alpha-D-mannose residues in alpha-D-mannosides.</text>
        <dbReference type="EC" id="3.2.1.24"/>
    </reaction>
</comment>
<keyword evidence="5 10" id="KW-0378">Hydrolase</keyword>
<keyword evidence="9 10" id="KW-0326">Glycosidase</keyword>
<comment type="similarity">
    <text evidence="2 10">Belongs to the glycosyl hydrolase 38 family.</text>
</comment>
<dbReference type="GO" id="GO:0006013">
    <property type="term" value="P:mannose metabolic process"/>
    <property type="evidence" value="ECO:0007669"/>
    <property type="project" value="InterPro"/>
</dbReference>
<dbReference type="Gene3D" id="2.60.40.1180">
    <property type="entry name" value="Golgi alpha-mannosidase II"/>
    <property type="match status" value="1"/>
</dbReference>
<keyword evidence="4 10" id="KW-0479">Metal-binding</keyword>
<dbReference type="GO" id="GO:0004559">
    <property type="term" value="F:alpha-mannosidase activity"/>
    <property type="evidence" value="ECO:0007669"/>
    <property type="project" value="UniProtKB-EC"/>
</dbReference>
<gene>
    <name evidence="12" type="ORF">Zmor_005458</name>
</gene>
<dbReference type="GO" id="GO:0005764">
    <property type="term" value="C:lysosome"/>
    <property type="evidence" value="ECO:0007669"/>
    <property type="project" value="TreeGrafter"/>
</dbReference>
<dbReference type="SUPFAM" id="SSF74650">
    <property type="entry name" value="Galactose mutarotase-like"/>
    <property type="match status" value="1"/>
</dbReference>
<dbReference type="SUPFAM" id="SSF88688">
    <property type="entry name" value="Families 57/38 glycoside transferase middle domain"/>
    <property type="match status" value="1"/>
</dbReference>
<evidence type="ECO:0000256" key="5">
    <source>
        <dbReference type="ARBA" id="ARBA00022801"/>
    </source>
</evidence>
<evidence type="ECO:0000259" key="11">
    <source>
        <dbReference type="SMART" id="SM00872"/>
    </source>
</evidence>
<dbReference type="Gene3D" id="1.20.1270.50">
    <property type="entry name" value="Glycoside hydrolase family 38, central domain"/>
    <property type="match status" value="2"/>
</dbReference>
<dbReference type="EC" id="3.2.1.-" evidence="10"/>
<dbReference type="InterPro" id="IPR041147">
    <property type="entry name" value="GH38_C"/>
</dbReference>
<dbReference type="InterPro" id="IPR015341">
    <property type="entry name" value="Glyco_hydro_38_cen"/>
</dbReference>
<dbReference type="EMBL" id="JALNTZ010000002">
    <property type="protein sequence ID" value="KAJ3661037.1"/>
    <property type="molecule type" value="Genomic_DNA"/>
</dbReference>
<dbReference type="FunFam" id="1.20.1270.50:FF:000002">
    <property type="entry name" value="Alpha-mannosidase"/>
    <property type="match status" value="1"/>
</dbReference>
<evidence type="ECO:0000313" key="13">
    <source>
        <dbReference type="Proteomes" id="UP001168821"/>
    </source>
</evidence>
<evidence type="ECO:0000256" key="3">
    <source>
        <dbReference type="ARBA" id="ARBA00012752"/>
    </source>
</evidence>
<dbReference type="InterPro" id="IPR011013">
    <property type="entry name" value="Gal_mutarotase_sf_dom"/>
</dbReference>
<dbReference type="SUPFAM" id="SSF88713">
    <property type="entry name" value="Glycoside hydrolase/deacetylase"/>
    <property type="match status" value="1"/>
</dbReference>
<organism evidence="12 13">
    <name type="scientific">Zophobas morio</name>
    <dbReference type="NCBI Taxonomy" id="2755281"/>
    <lineage>
        <taxon>Eukaryota</taxon>
        <taxon>Metazoa</taxon>
        <taxon>Ecdysozoa</taxon>
        <taxon>Arthropoda</taxon>
        <taxon>Hexapoda</taxon>
        <taxon>Insecta</taxon>
        <taxon>Pterygota</taxon>
        <taxon>Neoptera</taxon>
        <taxon>Endopterygota</taxon>
        <taxon>Coleoptera</taxon>
        <taxon>Polyphaga</taxon>
        <taxon>Cucujiformia</taxon>
        <taxon>Tenebrionidae</taxon>
        <taxon>Zophobas</taxon>
    </lineage>
</organism>
<dbReference type="AlphaFoldDB" id="A0AA38IPP0"/>